<evidence type="ECO:0000256" key="2">
    <source>
        <dbReference type="ARBA" id="ARBA00009316"/>
    </source>
</evidence>
<keyword evidence="8" id="KW-1185">Reference proteome</keyword>
<name>A0A6P8WHF7_DROAB</name>
<feature type="region of interest" description="Disordered" evidence="7">
    <location>
        <begin position="317"/>
        <end position="356"/>
    </location>
</feature>
<evidence type="ECO:0000313" key="8">
    <source>
        <dbReference type="Proteomes" id="UP000515160"/>
    </source>
</evidence>
<comment type="subcellular location">
    <subcellularLocation>
        <location evidence="1">Cytoplasm</location>
        <location evidence="1">Cytoskeleton</location>
        <location evidence="1">Microtubule organizing center</location>
        <location evidence="1">Centrosome</location>
    </subcellularLocation>
</comment>
<dbReference type="GeneID" id="117564144"/>
<organism evidence="8 9">
    <name type="scientific">Drosophila albomicans</name>
    <name type="common">Fruit fly</name>
    <dbReference type="NCBI Taxonomy" id="7291"/>
    <lineage>
        <taxon>Eukaryota</taxon>
        <taxon>Metazoa</taxon>
        <taxon>Ecdysozoa</taxon>
        <taxon>Arthropoda</taxon>
        <taxon>Hexapoda</taxon>
        <taxon>Insecta</taxon>
        <taxon>Pterygota</taxon>
        <taxon>Neoptera</taxon>
        <taxon>Endopterygota</taxon>
        <taxon>Diptera</taxon>
        <taxon>Brachycera</taxon>
        <taxon>Muscomorpha</taxon>
        <taxon>Ephydroidea</taxon>
        <taxon>Drosophilidae</taxon>
        <taxon>Drosophila</taxon>
    </lineage>
</organism>
<evidence type="ECO:0000256" key="6">
    <source>
        <dbReference type="SAM" id="Coils"/>
    </source>
</evidence>
<dbReference type="PANTHER" id="PTHR23162">
    <property type="entry name" value="OUTER DENSE FIBER OF SPERM TAILS 2"/>
    <property type="match status" value="1"/>
</dbReference>
<keyword evidence="4 6" id="KW-0175">Coiled coil</keyword>
<dbReference type="PANTHER" id="PTHR23162:SF10">
    <property type="entry name" value="FI13205P"/>
    <property type="match status" value="1"/>
</dbReference>
<feature type="compositionally biased region" description="Acidic residues" evidence="7">
    <location>
        <begin position="26"/>
        <end position="35"/>
    </location>
</feature>
<dbReference type="GO" id="GO:0005813">
    <property type="term" value="C:centrosome"/>
    <property type="evidence" value="ECO:0007669"/>
    <property type="project" value="UniProtKB-SubCell"/>
</dbReference>
<feature type="region of interest" description="Disordered" evidence="7">
    <location>
        <begin position="1"/>
        <end position="48"/>
    </location>
</feature>
<feature type="coiled-coil region" evidence="6">
    <location>
        <begin position="360"/>
        <end position="520"/>
    </location>
</feature>
<protein>
    <submittedName>
        <fullName evidence="9">Kinesin-1 heavy chain</fullName>
    </submittedName>
</protein>
<evidence type="ECO:0000256" key="4">
    <source>
        <dbReference type="ARBA" id="ARBA00023054"/>
    </source>
</evidence>
<dbReference type="GO" id="GO:1902017">
    <property type="term" value="P:regulation of cilium assembly"/>
    <property type="evidence" value="ECO:0007669"/>
    <property type="project" value="TreeGrafter"/>
</dbReference>
<feature type="coiled-coil region" evidence="6">
    <location>
        <begin position="546"/>
        <end position="623"/>
    </location>
</feature>
<evidence type="ECO:0000256" key="7">
    <source>
        <dbReference type="SAM" id="MobiDB-lite"/>
    </source>
</evidence>
<proteinExistence type="inferred from homology"/>
<dbReference type="OrthoDB" id="9948429at2759"/>
<comment type="similarity">
    <text evidence="2">Belongs to the ODF2 family.</text>
</comment>
<keyword evidence="5" id="KW-0206">Cytoskeleton</keyword>
<sequence length="676" mass="75330">MGDAEGGAEEQDYEEEDIATGGMDEGGLEEGQDEDLFSRLGESSDDPEQKRMYMEYLALIKEIDCQNKIIQDIKAQVMDMCGKPCKTRNELREIKRLRICMEQENIKLHTMMNRAVQLQNFGSHRHYRELTMTTTVDDDNISPYCVGPCGAPLTGGGLGGSGATADDCSEEAGGGSSCGQVEGQEDRLIKALSKAMQKMKGACPEDMKMMQEIACAIMASKSSKPKQVCSPGPCNKSPCDETSSSSCGVPPPQPTRSSKRSRPCPPEPSCPPPPPCGPSSGPCGKSDSLDKLKKRIVNMQTSVKKLLHEVSRRESAQVCGAGDDDDDDCGGGGGADSGRHPCPEDPDPLVIGGGKRNTKADKYEKMKENYTRLLTQYQRKDCQMKELEQRMKGFAGSCGPMKGASDADAAELNLLRARVNELKEEQLEFKCIMKEQSQQLEDYRNKYMLAQQKVEEQCVSLEKLNMNNKRIEQQINTEVKEIRSKFQEKLNELLHFPKLLENEQLKLAQVCKEKDDLQSKLVVVCKELKSCKIQMENPVADLSPQLAQCQLDLSQARTEIEELLRQRDLFCEQLKTTQDDLDTLRTESAKIIAGTKERAEMIKAQQQEHINRLEKELAQCRATASLSVNDREAVIREMQGQLNTLSYSFDAAQKQIKTLRNHIAYVSNENCFPVKC</sequence>
<dbReference type="RefSeq" id="XP_034098698.1">
    <property type="nucleotide sequence ID" value="XM_034242807.2"/>
</dbReference>
<feature type="compositionally biased region" description="Pro residues" evidence="7">
    <location>
        <begin position="263"/>
        <end position="277"/>
    </location>
</feature>
<evidence type="ECO:0000256" key="1">
    <source>
        <dbReference type="ARBA" id="ARBA00004300"/>
    </source>
</evidence>
<gene>
    <name evidence="9" type="primary">LOC117564144</name>
</gene>
<dbReference type="InterPro" id="IPR026099">
    <property type="entry name" value="Odf2-rel"/>
</dbReference>
<evidence type="ECO:0000313" key="9">
    <source>
        <dbReference type="RefSeq" id="XP_034098698.1"/>
    </source>
</evidence>
<reference evidence="9" key="1">
    <citation type="submission" date="2025-08" db="UniProtKB">
        <authorList>
            <consortium name="RefSeq"/>
        </authorList>
    </citation>
    <scope>IDENTIFICATION</scope>
    <source>
        <strain evidence="9">15112-1751.03</strain>
        <tissue evidence="9">Whole Adult</tissue>
    </source>
</reference>
<evidence type="ECO:0000256" key="5">
    <source>
        <dbReference type="ARBA" id="ARBA00023212"/>
    </source>
</evidence>
<keyword evidence="3" id="KW-0963">Cytoplasm</keyword>
<accession>A0A6P8WHF7</accession>
<dbReference type="Proteomes" id="UP000515160">
    <property type="component" value="Chromosome 2L"/>
</dbReference>
<feature type="region of interest" description="Disordered" evidence="7">
    <location>
        <begin position="239"/>
        <end position="288"/>
    </location>
</feature>
<feature type="compositionally biased region" description="Acidic residues" evidence="7">
    <location>
        <begin position="1"/>
        <end position="18"/>
    </location>
</feature>
<evidence type="ECO:0000256" key="3">
    <source>
        <dbReference type="ARBA" id="ARBA00022490"/>
    </source>
</evidence>
<dbReference type="AlphaFoldDB" id="A0A6P8WHF7"/>